<dbReference type="Pfam" id="PF05175">
    <property type="entry name" value="MTS"/>
    <property type="match status" value="1"/>
</dbReference>
<protein>
    <submittedName>
        <fullName evidence="4">Class I SAM-dependent methyltransferase</fullName>
    </submittedName>
</protein>
<dbReference type="Gene3D" id="3.40.50.150">
    <property type="entry name" value="Vaccinia Virus protein VP39"/>
    <property type="match status" value="1"/>
</dbReference>
<keyword evidence="5" id="KW-1185">Reference proteome</keyword>
<proteinExistence type="predicted"/>
<evidence type="ECO:0000259" key="2">
    <source>
        <dbReference type="Pfam" id="PF23186"/>
    </source>
</evidence>
<dbReference type="RefSeq" id="WP_194556286.1">
    <property type="nucleotide sequence ID" value="NZ_JADKMY010000001.1"/>
</dbReference>
<feature type="domain" description="DUF7059" evidence="2">
    <location>
        <begin position="26"/>
        <end position="107"/>
    </location>
</feature>
<evidence type="ECO:0000259" key="3">
    <source>
        <dbReference type="Pfam" id="PF25004"/>
    </source>
</evidence>
<dbReference type="PROSITE" id="PS00092">
    <property type="entry name" value="N6_MTASE"/>
    <property type="match status" value="1"/>
</dbReference>
<dbReference type="InterPro" id="IPR002052">
    <property type="entry name" value="DNA_methylase_N6_adenine_CS"/>
</dbReference>
<evidence type="ECO:0000259" key="1">
    <source>
        <dbReference type="Pfam" id="PF05175"/>
    </source>
</evidence>
<evidence type="ECO:0000313" key="5">
    <source>
        <dbReference type="Proteomes" id="UP000635902"/>
    </source>
</evidence>
<dbReference type="InterPro" id="IPR050320">
    <property type="entry name" value="N5-glutamine_MTase"/>
</dbReference>
<dbReference type="InterPro" id="IPR029063">
    <property type="entry name" value="SAM-dependent_MTases_sf"/>
</dbReference>
<feature type="domain" description="Methyltransferase small" evidence="1">
    <location>
        <begin position="157"/>
        <end position="292"/>
    </location>
</feature>
<evidence type="ECO:0000313" key="4">
    <source>
        <dbReference type="EMBL" id="MBF4553486.1"/>
    </source>
</evidence>
<dbReference type="SUPFAM" id="SSF53335">
    <property type="entry name" value="S-adenosyl-L-methionine-dependent methyltransferases"/>
    <property type="match status" value="1"/>
</dbReference>
<dbReference type="Proteomes" id="UP000635902">
    <property type="component" value="Unassembled WGS sequence"/>
</dbReference>
<feature type="domain" description="DUF7782" evidence="3">
    <location>
        <begin position="399"/>
        <end position="519"/>
    </location>
</feature>
<dbReference type="InterPro" id="IPR007848">
    <property type="entry name" value="Small_mtfrase_dom"/>
</dbReference>
<dbReference type="Pfam" id="PF23186">
    <property type="entry name" value="DUF7059"/>
    <property type="match status" value="1"/>
</dbReference>
<dbReference type="GO" id="GO:0032259">
    <property type="term" value="P:methylation"/>
    <property type="evidence" value="ECO:0007669"/>
    <property type="project" value="UniProtKB-KW"/>
</dbReference>
<reference evidence="4 5" key="1">
    <citation type="submission" date="2020-10" db="EMBL/GenBank/DDBJ databases">
        <title>Novel species in genus Corynebacterium.</title>
        <authorList>
            <person name="Zhang G."/>
        </authorList>
    </citation>
    <scope>NUCLEOTIDE SEQUENCE [LARGE SCALE GENOMIC DNA]</scope>
    <source>
        <strain evidence="4 5">DSM 45110</strain>
    </source>
</reference>
<dbReference type="CDD" id="cd02440">
    <property type="entry name" value="AdoMet_MTases"/>
    <property type="match status" value="1"/>
</dbReference>
<dbReference type="InterPro" id="IPR056684">
    <property type="entry name" value="DUF7782"/>
</dbReference>
<comment type="caution">
    <text evidence="4">The sequence shown here is derived from an EMBL/GenBank/DDBJ whole genome shotgun (WGS) entry which is preliminary data.</text>
</comment>
<dbReference type="PANTHER" id="PTHR18895:SF74">
    <property type="entry name" value="MTRF1L RELEASE FACTOR GLUTAMINE METHYLTRANSFERASE"/>
    <property type="match status" value="1"/>
</dbReference>
<dbReference type="GO" id="GO:0008168">
    <property type="term" value="F:methyltransferase activity"/>
    <property type="evidence" value="ECO:0007669"/>
    <property type="project" value="UniProtKB-KW"/>
</dbReference>
<organism evidence="4 5">
    <name type="scientific">Corynebacterium suicordis DSM 45110</name>
    <dbReference type="NCBI Taxonomy" id="1121369"/>
    <lineage>
        <taxon>Bacteria</taxon>
        <taxon>Bacillati</taxon>
        <taxon>Actinomycetota</taxon>
        <taxon>Actinomycetes</taxon>
        <taxon>Mycobacteriales</taxon>
        <taxon>Corynebacteriaceae</taxon>
        <taxon>Corynebacterium</taxon>
    </lineage>
</organism>
<accession>A0ABR9ZJ69</accession>
<sequence length="533" mass="57436">MTAAHTSTARPGKALTRLMGFLRTENYTVELVHTVLGEEGVRAAASGSPQAALWHAHHSSAPESSTLLITMFYLRQPGQRASVEELLGAELTSELMEAQILSSEDEHLVSHVDIRPISVPAHGVQDVLIASDPDASMSDYIPDAEHVPGVGNAPLSLLNNIPPIRPGSRVLDLGCGSGVLSVVLGASAEDVRVLGTDISLRALAFAQVNGEVASKNKNVTWKHGDWFEPAAEQEFDYLVANPPFVVGPAEIGHVYRDSGLPLDGATRKVVSEAAEYLAPGGTAHILAAWALEDQETAGQHVADWLPATGVRAWVVQRELVDPATYVSTWLEDESIDPRHAVGRARTQEWLDFFAEHSISRVGLGFVHLQRIDDETPTEILAENLDHPVAPGAFLGAEVAEYFARCEWLAGRDAQDILSGQYALRPTCAVERVSLPSSDATTSLGFQPVVQRITRTDGPAWSHEVDEPLLAILAGLHPRALPLEDVVELFCAVNDLDPEDFGQVLVPLIVDLIRHGMVIPAELWEADGDLPNGG</sequence>
<keyword evidence="4" id="KW-0489">Methyltransferase</keyword>
<keyword evidence="4" id="KW-0808">Transferase</keyword>
<gene>
    <name evidence="4" type="ORF">IRY30_05235</name>
</gene>
<dbReference type="PANTHER" id="PTHR18895">
    <property type="entry name" value="HEMK METHYLTRANSFERASE"/>
    <property type="match status" value="1"/>
</dbReference>
<dbReference type="EMBL" id="JADKMY010000001">
    <property type="protein sequence ID" value="MBF4553486.1"/>
    <property type="molecule type" value="Genomic_DNA"/>
</dbReference>
<dbReference type="InterPro" id="IPR055487">
    <property type="entry name" value="DUF7059"/>
</dbReference>
<name>A0ABR9ZJ69_9CORY</name>
<dbReference type="Pfam" id="PF25004">
    <property type="entry name" value="DUF7782"/>
    <property type="match status" value="1"/>
</dbReference>